<feature type="compositionally biased region" description="Pro residues" evidence="2">
    <location>
        <begin position="680"/>
        <end position="755"/>
    </location>
</feature>
<feature type="region of interest" description="Disordered" evidence="2">
    <location>
        <begin position="153"/>
        <end position="315"/>
    </location>
</feature>
<feature type="region of interest" description="Disordered" evidence="2">
    <location>
        <begin position="333"/>
        <end position="431"/>
    </location>
</feature>
<accession>A0AAD6AQJ7</accession>
<feature type="compositionally biased region" description="Acidic residues" evidence="2">
    <location>
        <begin position="382"/>
        <end position="399"/>
    </location>
</feature>
<dbReference type="PROSITE" id="PS51444">
    <property type="entry name" value="FH2"/>
    <property type="match status" value="1"/>
</dbReference>
<gene>
    <name evidence="4" type="ORF">JOQ06_004595</name>
</gene>
<dbReference type="Pfam" id="PF02181">
    <property type="entry name" value="FH2"/>
    <property type="match status" value="1"/>
</dbReference>
<feature type="domain" description="FH2" evidence="3">
    <location>
        <begin position="765"/>
        <end position="1069"/>
    </location>
</feature>
<dbReference type="PANTHER" id="PTHR45920">
    <property type="entry name" value="FORMIN HOMOLOGY 2 DOMAIN CONTAINING, ISOFORM I"/>
    <property type="match status" value="1"/>
</dbReference>
<feature type="compositionally biased region" description="Polar residues" evidence="2">
    <location>
        <begin position="627"/>
        <end position="637"/>
    </location>
</feature>
<proteinExistence type="inferred from homology"/>
<evidence type="ECO:0000256" key="2">
    <source>
        <dbReference type="SAM" id="MobiDB-lite"/>
    </source>
</evidence>
<protein>
    <recommendedName>
        <fullName evidence="3">FH2 domain-containing protein</fullName>
    </recommendedName>
</protein>
<dbReference type="PANTHER" id="PTHR45920:SF7">
    <property type="entry name" value="FORMIN-G"/>
    <property type="match status" value="1"/>
</dbReference>
<dbReference type="EMBL" id="JAPTMU010000017">
    <property type="protein sequence ID" value="KAJ4928973.1"/>
    <property type="molecule type" value="Genomic_DNA"/>
</dbReference>
<dbReference type="GO" id="GO:0005884">
    <property type="term" value="C:actin filament"/>
    <property type="evidence" value="ECO:0007669"/>
    <property type="project" value="InterPro"/>
</dbReference>
<dbReference type="GO" id="GO:0030866">
    <property type="term" value="P:cortical actin cytoskeleton organization"/>
    <property type="evidence" value="ECO:0007669"/>
    <property type="project" value="TreeGrafter"/>
</dbReference>
<comment type="caution">
    <text evidence="4">The sequence shown here is derived from an EMBL/GenBank/DDBJ whole genome shotgun (WGS) entry which is preliminary data.</text>
</comment>
<dbReference type="GO" id="GO:0005737">
    <property type="term" value="C:cytoplasm"/>
    <property type="evidence" value="ECO:0007669"/>
    <property type="project" value="TreeGrafter"/>
</dbReference>
<feature type="compositionally biased region" description="Polar residues" evidence="2">
    <location>
        <begin position="288"/>
        <end position="315"/>
    </location>
</feature>
<feature type="region of interest" description="Disordered" evidence="2">
    <location>
        <begin position="614"/>
        <end position="773"/>
    </location>
</feature>
<dbReference type="InterPro" id="IPR015425">
    <property type="entry name" value="FH2_Formin"/>
</dbReference>
<dbReference type="AlphaFoldDB" id="A0AAD6AQJ7"/>
<evidence type="ECO:0000256" key="1">
    <source>
        <dbReference type="ARBA" id="ARBA00005271"/>
    </source>
</evidence>
<evidence type="ECO:0000313" key="5">
    <source>
        <dbReference type="Proteomes" id="UP001219934"/>
    </source>
</evidence>
<dbReference type="Gene3D" id="1.20.58.2220">
    <property type="entry name" value="Formin, FH2 domain"/>
    <property type="match status" value="1"/>
</dbReference>
<feature type="compositionally biased region" description="Polar residues" evidence="2">
    <location>
        <begin position="195"/>
        <end position="205"/>
    </location>
</feature>
<dbReference type="SMART" id="SM00498">
    <property type="entry name" value="FH2"/>
    <property type="match status" value="1"/>
</dbReference>
<feature type="compositionally biased region" description="Low complexity" evidence="2">
    <location>
        <begin position="420"/>
        <end position="431"/>
    </location>
</feature>
<reference evidence="4" key="1">
    <citation type="submission" date="2022-11" db="EMBL/GenBank/DDBJ databases">
        <title>Chromosome-level genome of Pogonophryne albipinna.</title>
        <authorList>
            <person name="Jo E."/>
        </authorList>
    </citation>
    <scope>NUCLEOTIDE SEQUENCE</scope>
    <source>
        <strain evidence="4">SGF0006</strain>
        <tissue evidence="4">Muscle</tissue>
    </source>
</reference>
<feature type="compositionally biased region" description="Basic and acidic residues" evidence="2">
    <location>
        <begin position="350"/>
        <end position="361"/>
    </location>
</feature>
<name>A0AAD6AQJ7_9TELE</name>
<dbReference type="Proteomes" id="UP001219934">
    <property type="component" value="Unassembled WGS sequence"/>
</dbReference>
<feature type="compositionally biased region" description="Basic and acidic residues" evidence="2">
    <location>
        <begin position="400"/>
        <end position="418"/>
    </location>
</feature>
<dbReference type="PRINTS" id="PR00828">
    <property type="entry name" value="FORMIN"/>
</dbReference>
<comment type="similarity">
    <text evidence="1">Belongs to the formin homology family. Cappuccino subfamily.</text>
</comment>
<dbReference type="InterPro" id="IPR042201">
    <property type="entry name" value="FH2_Formin_sf"/>
</dbReference>
<feature type="region of interest" description="Disordered" evidence="2">
    <location>
        <begin position="474"/>
        <end position="508"/>
    </location>
</feature>
<dbReference type="GO" id="GO:0045010">
    <property type="term" value="P:actin nucleation"/>
    <property type="evidence" value="ECO:0007669"/>
    <property type="project" value="InterPro"/>
</dbReference>
<organism evidence="4 5">
    <name type="scientific">Pogonophryne albipinna</name>
    <dbReference type="NCBI Taxonomy" id="1090488"/>
    <lineage>
        <taxon>Eukaryota</taxon>
        <taxon>Metazoa</taxon>
        <taxon>Chordata</taxon>
        <taxon>Craniata</taxon>
        <taxon>Vertebrata</taxon>
        <taxon>Euteleostomi</taxon>
        <taxon>Actinopterygii</taxon>
        <taxon>Neopterygii</taxon>
        <taxon>Teleostei</taxon>
        <taxon>Neoteleostei</taxon>
        <taxon>Acanthomorphata</taxon>
        <taxon>Eupercaria</taxon>
        <taxon>Perciformes</taxon>
        <taxon>Notothenioidei</taxon>
        <taxon>Pogonophryne</taxon>
    </lineage>
</organism>
<sequence>MEEQTAILKFFRILTEEEDKDVIQGDTELSLDIKKNGFEEAVENSRESLSHVKLLHDGENMTCNTVRHITKGEAGNDSDMAEAERCNVNLTEQQSVAANAENVSEKQTFATNQDENKMPYDKVNCYSNEGCHISENSLDECALKETVQPKYQHTSTDCMDTGWDSHSKQDATEEVNKKERKDYENVHMLDDCVPNASSSDVGSDTEQSEKSRSENIVITVTRTRPGVEEEPILTPTFEHADGSSSHIQNKEERTGSDEVSEEEEEEKRDEFPDFSSPLYPPAPKAHRSITSATYNPPPGSTFTRATFKPSSPTDKQIQLPALFSGLRVLRKGVVRPEHDTVARIKTSSPAKRDIFPDKQSDGKSQGSFLDQISQLMNREKSEDETEERTEREAEADENEMEKSQEDKREEVETEKEAEVSSESTKPPASSAEAAFDAFKAFFTPKPLKRDPAEKIDLDAVRKKIRADKDVLKALFERSSNKTQEKKDSPDGKSEDGEERTPGRLQAVWPPLKEEKVGLKYTEAEHQAALLQLKRECKEELETLQEDFGQQLSRLRVENEDNVSRLEFSVSELQTLLSQAGTRRHGELKDIAVSTEDDFLHKSFRTVCIQTDRETFLKTPEDGEGATRASTGPQQQRVTPRKLDLTSISLSLAGHRDDSSSSSHDPPSLPHMQTPSMSHSAPPPPPPPPSTPGFAPPPPPSTPGFAPPPPPSTPGFAPPPPPPPPPPPSMPGFAPPPPPPPPSMPGFAPPPPPPPAGGFIVEKPPRKQTVEPSRPMKPLYWTRIHIQHNKNTLWNILEEPNIIDAGQFEDLFAKTITHSKKKPLSEAYEKKAKARKIIKLLEGKRSQAVGILISSLHLEMKDIQQAVLAVDHSVVDLETIEALYENRAQPEELERIRKHYETSEEEEVKLLDKPEQFLYELSQIPDFAGRAHCIIFQAAFIDGTASIQSKLNTVSSVCKALLESEGVMDVMGLVLALGNHMNGGNRTRGQADGFGLEILPKLKDVKSRDNRISLVDYVVSYYLHNVDENAGTDKSVFPLPEPQDVFLAAQVKFDDLNRDLRQLGRDLTSM</sequence>
<dbReference type="SUPFAM" id="SSF101447">
    <property type="entry name" value="Formin homology 2 domain (FH2 domain)"/>
    <property type="match status" value="1"/>
</dbReference>
<feature type="compositionally biased region" description="Basic and acidic residues" evidence="2">
    <location>
        <begin position="474"/>
        <end position="501"/>
    </location>
</feature>
<keyword evidence="5" id="KW-1185">Reference proteome</keyword>
<dbReference type="GO" id="GO:0051015">
    <property type="term" value="F:actin filament binding"/>
    <property type="evidence" value="ECO:0007669"/>
    <property type="project" value="TreeGrafter"/>
</dbReference>
<feature type="compositionally biased region" description="Basic and acidic residues" evidence="2">
    <location>
        <begin position="163"/>
        <end position="190"/>
    </location>
</feature>
<evidence type="ECO:0000313" key="4">
    <source>
        <dbReference type="EMBL" id="KAJ4928973.1"/>
    </source>
</evidence>
<dbReference type="GO" id="GO:0008017">
    <property type="term" value="F:microtubule binding"/>
    <property type="evidence" value="ECO:0007669"/>
    <property type="project" value="InterPro"/>
</dbReference>
<feature type="compositionally biased region" description="Polar residues" evidence="2">
    <location>
        <begin position="362"/>
        <end position="376"/>
    </location>
</feature>
<dbReference type="InterPro" id="IPR001265">
    <property type="entry name" value="Formin_Cappuccino_subfam"/>
</dbReference>
<feature type="compositionally biased region" description="Acidic residues" evidence="2">
    <location>
        <begin position="258"/>
        <end position="267"/>
    </location>
</feature>
<evidence type="ECO:0000259" key="3">
    <source>
        <dbReference type="PROSITE" id="PS51444"/>
    </source>
</evidence>